<feature type="domain" description="F-BAR" evidence="10">
    <location>
        <begin position="261"/>
        <end position="524"/>
    </location>
</feature>
<keyword evidence="4" id="KW-0862">Zinc</keyword>
<keyword evidence="1" id="KW-0343">GTPase activation</keyword>
<keyword evidence="11" id="KW-1185">Reference proteome</keyword>
<dbReference type="Gene3D" id="1.20.1270.60">
    <property type="entry name" value="Arfaptin homology (AH) domain/BAR domain"/>
    <property type="match status" value="1"/>
</dbReference>
<keyword evidence="5 6" id="KW-0175">Coiled coil</keyword>
<dbReference type="AlphaFoldDB" id="A0A8J0SRS7"/>
<feature type="compositionally biased region" description="Basic and acidic residues" evidence="7">
    <location>
        <begin position="573"/>
        <end position="588"/>
    </location>
</feature>
<evidence type="ECO:0000259" key="10">
    <source>
        <dbReference type="PROSITE" id="PS51741"/>
    </source>
</evidence>
<dbReference type="InterPro" id="IPR002219">
    <property type="entry name" value="PKC_DAG/PE"/>
</dbReference>
<feature type="compositionally biased region" description="Basic and acidic residues" evidence="7">
    <location>
        <begin position="434"/>
        <end position="444"/>
    </location>
</feature>
<dbReference type="InterPro" id="IPR008936">
    <property type="entry name" value="Rho_GTPase_activation_prot"/>
</dbReference>
<evidence type="ECO:0000259" key="8">
    <source>
        <dbReference type="PROSITE" id="PS50081"/>
    </source>
</evidence>
<dbReference type="SUPFAM" id="SSF103657">
    <property type="entry name" value="BAR/IMD domain-like"/>
    <property type="match status" value="1"/>
</dbReference>
<keyword evidence="3" id="KW-0863">Zinc-finger</keyword>
<dbReference type="InterPro" id="IPR000198">
    <property type="entry name" value="RhoGAP_dom"/>
</dbReference>
<sequence>MFSRKKRELMKTPSLSKKSRAGSPAPQNELTRKEATDSSNDLASSPPSNNSPISSGTLKRPSSLSRHASAAGIPLSSPRGKATKPASTPSPPESGEGPFIEVEDISQLLGDVARFAERLEKLRDVVQDEELKETRRPLAHECLGEALRLLRQVINKYPLLNTVETLTAAGTLISKVKGFHYESSIENDKRDFEKALESMAVCFSSTISEFLMGEVDSSTLLSLPPGDQSQSMESLCGGLSGGEGALSNAPEYLEAGSALAEDVDVILQRSDGGVQAALLYAKNMAKYLKDLSNYIEKRTILEMEYAKGLQKLVNAYKGALNQETHMPFQSIYSVALEQDLEHGNGVLHTALTLQHQTFLQPINMRRQEHEKRRKEVKEQWQRAQRKLMEAESNLRKARQAYMQRSEEHERALYNATRAEEEQSHSGTRSLDKKRRAEEEAKNRAEEAMATYRTCIADAKTQKQELEDVKVNVLRQLQELIKQSDQILRSATISYYQSMHMQTAPLPVGFQTLCESSKLYDLGQQYASYVRQLGAVNEPETTYDFQPYTPQITWSPCIRSRKSSFNSQDIPSSENKEISGEERVVERRGGRGHQVHKSWPTAITEGDPAVSNTGTAFPEKLHQPSSPIDIVDQKRLSASFEQSINGLSGSLEVPHSTGPFRNIGLSRAALTHRLRKLRTPSKCRECNSYVYFQGAECEECSLACHKKCLETLAIQCGHKKLQGRLLLFGRDFSETALRSPDHIPFLIRKCVSEIEERALTMKGIYRVNGVKTRVEKLCQAFENGKELVELSQASPHDLSNVLKLYLRQLPEPLIPFRLYNGLMGLAKESLRGIETGKGSRLQDKGPNTEPEVLSMVVQLKELLQDLPVENRTTLQYLVKHLCRVSEQEQLNKMSPSNLGIVFGPALMRPRPTDATVSLSSLVDYPHQARIVETLIIFYSTIFQEPASSSDKGTENSSSDVCNSLLQDTSPTHNRARLQVTVEEELPEKTSEYQLPVFKEPGASPVESDSESDAAEDIPGTWEPQSTRGHLTKEASVTSTEDIPSIEGEAQSESEDDRDQSQGNLAENNTNQSNNVVLNGHCLMPHLYCHTQLPAIRMLHGKIYVTSAADRRPRFV</sequence>
<keyword evidence="2" id="KW-0479">Metal-binding</keyword>
<dbReference type="GO" id="GO:0008270">
    <property type="term" value="F:zinc ion binding"/>
    <property type="evidence" value="ECO:0007669"/>
    <property type="project" value="UniProtKB-KW"/>
</dbReference>
<dbReference type="InterPro" id="IPR057028">
    <property type="entry name" value="RHG29_45_N"/>
</dbReference>
<feature type="compositionally biased region" description="Low complexity" evidence="7">
    <location>
        <begin position="38"/>
        <end position="55"/>
    </location>
</feature>
<evidence type="ECO:0000256" key="7">
    <source>
        <dbReference type="SAM" id="MobiDB-lite"/>
    </source>
</evidence>
<protein>
    <submittedName>
        <fullName evidence="12">Rho GTPase-activating protein 45 isoform X1</fullName>
    </submittedName>
</protein>
<accession>A0A8J0SRS7</accession>
<dbReference type="SMART" id="SM00109">
    <property type="entry name" value="C1"/>
    <property type="match status" value="1"/>
</dbReference>
<dbReference type="PROSITE" id="PS00479">
    <property type="entry name" value="ZF_DAG_PE_1"/>
    <property type="match status" value="1"/>
</dbReference>
<dbReference type="Pfam" id="PF00620">
    <property type="entry name" value="RhoGAP"/>
    <property type="match status" value="1"/>
</dbReference>
<dbReference type="SMART" id="SM00324">
    <property type="entry name" value="RhoGAP"/>
    <property type="match status" value="1"/>
</dbReference>
<dbReference type="SUPFAM" id="SSF57889">
    <property type="entry name" value="Cysteine-rich domain"/>
    <property type="match status" value="1"/>
</dbReference>
<reference evidence="12" key="1">
    <citation type="submission" date="2025-08" db="UniProtKB">
        <authorList>
            <consortium name="RefSeq"/>
        </authorList>
    </citation>
    <scope>IDENTIFICATION</scope>
    <source>
        <strain evidence="12">Nigerian</strain>
        <tissue evidence="12">Liver and blood</tissue>
    </source>
</reference>
<dbReference type="InterPro" id="IPR046349">
    <property type="entry name" value="C1-like_sf"/>
</dbReference>
<feature type="region of interest" description="Disordered" evidence="7">
    <location>
        <begin position="563"/>
        <end position="595"/>
    </location>
</feature>
<feature type="compositionally biased region" description="Polar residues" evidence="7">
    <location>
        <begin position="56"/>
        <end position="66"/>
    </location>
</feature>
<dbReference type="InterPro" id="IPR031160">
    <property type="entry name" value="F_BAR_dom"/>
</dbReference>
<dbReference type="GeneID" id="100125789"/>
<feature type="compositionally biased region" description="Polar residues" evidence="7">
    <location>
        <begin position="1021"/>
        <end position="1040"/>
    </location>
</feature>
<dbReference type="PANTHER" id="PTHR15228:SF18">
    <property type="entry name" value="RHO GTPASE-ACTIVATING PROTEIN 45"/>
    <property type="match status" value="1"/>
</dbReference>
<dbReference type="GO" id="GO:0005096">
    <property type="term" value="F:GTPase activator activity"/>
    <property type="evidence" value="ECO:0000318"/>
    <property type="project" value="GO_Central"/>
</dbReference>
<evidence type="ECO:0000259" key="9">
    <source>
        <dbReference type="PROSITE" id="PS50238"/>
    </source>
</evidence>
<evidence type="ECO:0000313" key="12">
    <source>
        <dbReference type="RefSeq" id="XP_012822956.2"/>
    </source>
</evidence>
<evidence type="ECO:0000256" key="1">
    <source>
        <dbReference type="ARBA" id="ARBA00022468"/>
    </source>
</evidence>
<dbReference type="PROSITE" id="PS50238">
    <property type="entry name" value="RHOGAP"/>
    <property type="match status" value="1"/>
</dbReference>
<dbReference type="Pfam" id="PF00130">
    <property type="entry name" value="C1_1"/>
    <property type="match status" value="1"/>
</dbReference>
<dbReference type="GO" id="GO:0016020">
    <property type="term" value="C:membrane"/>
    <property type="evidence" value="ECO:0000318"/>
    <property type="project" value="GO_Central"/>
</dbReference>
<dbReference type="Proteomes" id="UP000008143">
    <property type="component" value="Chromosome 1"/>
</dbReference>
<dbReference type="GO" id="GO:0007165">
    <property type="term" value="P:signal transduction"/>
    <property type="evidence" value="ECO:0007669"/>
    <property type="project" value="InterPro"/>
</dbReference>
<dbReference type="OrthoDB" id="79452at2759"/>
<dbReference type="PANTHER" id="PTHR15228">
    <property type="entry name" value="SPERMATHECAL PHYSIOLOGY VARIANT"/>
    <property type="match status" value="1"/>
</dbReference>
<dbReference type="CDD" id="cd20816">
    <property type="entry name" value="C1_GMIP-like"/>
    <property type="match status" value="1"/>
</dbReference>
<gene>
    <name evidence="12 13" type="primary">arhgap45</name>
    <name evidence="12" type="synonym">ha-1</name>
    <name evidence="12" type="synonym">hmha1</name>
</gene>
<evidence type="ECO:0000256" key="5">
    <source>
        <dbReference type="ARBA" id="ARBA00023054"/>
    </source>
</evidence>
<dbReference type="InterPro" id="IPR051025">
    <property type="entry name" value="RhoGAP"/>
</dbReference>
<dbReference type="AGR" id="Xenbase:XB-GENE-990078"/>
<dbReference type="InterPro" id="IPR027267">
    <property type="entry name" value="AH/BAR_dom_sf"/>
</dbReference>
<evidence type="ECO:0000256" key="6">
    <source>
        <dbReference type="PROSITE-ProRule" id="PRU01077"/>
    </source>
</evidence>
<feature type="domain" description="Rho-GAP" evidence="9">
    <location>
        <begin position="729"/>
        <end position="941"/>
    </location>
</feature>
<feature type="region of interest" description="Disordered" evidence="7">
    <location>
        <begin position="945"/>
        <end position="1071"/>
    </location>
</feature>
<evidence type="ECO:0000256" key="2">
    <source>
        <dbReference type="ARBA" id="ARBA00022723"/>
    </source>
</evidence>
<dbReference type="SMART" id="SM00055">
    <property type="entry name" value="FCH"/>
    <property type="match status" value="1"/>
</dbReference>
<dbReference type="GO" id="GO:0005829">
    <property type="term" value="C:cytosol"/>
    <property type="evidence" value="ECO:0007669"/>
    <property type="project" value="UniProtKB-ARBA"/>
</dbReference>
<dbReference type="PROSITE" id="PS50081">
    <property type="entry name" value="ZF_DAG_PE_2"/>
    <property type="match status" value="1"/>
</dbReference>
<feature type="region of interest" description="Disordered" evidence="7">
    <location>
        <begin position="1"/>
        <end position="99"/>
    </location>
</feature>
<feature type="compositionally biased region" description="Polar residues" evidence="7">
    <location>
        <begin position="945"/>
        <end position="971"/>
    </location>
</feature>
<dbReference type="Xenbase" id="XB-GENE-990078">
    <property type="gene designation" value="arhgap45"/>
</dbReference>
<dbReference type="PROSITE" id="PS51741">
    <property type="entry name" value="F_BAR"/>
    <property type="match status" value="1"/>
</dbReference>
<evidence type="ECO:0000313" key="11">
    <source>
        <dbReference type="Proteomes" id="UP000008143"/>
    </source>
</evidence>
<dbReference type="Pfam" id="PF24235">
    <property type="entry name" value="RHG29_45_N"/>
    <property type="match status" value="1"/>
</dbReference>
<dbReference type="CTD" id="23526"/>
<dbReference type="RefSeq" id="XP_012822956.2">
    <property type="nucleotide sequence ID" value="XM_012967502.3"/>
</dbReference>
<dbReference type="InterPro" id="IPR054713">
    <property type="entry name" value="GMIP/FCHO2-like_FCH"/>
</dbReference>
<proteinExistence type="predicted"/>
<name>A0A8J0SRS7_XENTR</name>
<evidence type="ECO:0000313" key="13">
    <source>
        <dbReference type="Xenbase" id="XB-GENE-990078"/>
    </source>
</evidence>
<dbReference type="FunFam" id="1.10.555.10:FF:000016">
    <property type="entry name" value="Rho GTPase activating protein 29"/>
    <property type="match status" value="1"/>
</dbReference>
<feature type="compositionally biased region" description="Basic and acidic residues" evidence="7">
    <location>
        <begin position="414"/>
        <end position="423"/>
    </location>
</feature>
<dbReference type="GO" id="GO:0051058">
    <property type="term" value="P:negative regulation of small GTPase mediated signal transduction"/>
    <property type="evidence" value="ECO:0000318"/>
    <property type="project" value="GO_Central"/>
</dbReference>
<dbReference type="OMA" id="PLACLCR"/>
<feature type="region of interest" description="Disordered" evidence="7">
    <location>
        <begin position="414"/>
        <end position="444"/>
    </location>
</feature>
<feature type="domain" description="Phorbol-ester/DAG-type" evidence="8">
    <location>
        <begin position="670"/>
        <end position="715"/>
    </location>
</feature>
<feature type="compositionally biased region" description="Polar residues" evidence="7">
    <location>
        <begin position="563"/>
        <end position="572"/>
    </location>
</feature>
<evidence type="ECO:0000256" key="3">
    <source>
        <dbReference type="ARBA" id="ARBA00022771"/>
    </source>
</evidence>
<dbReference type="Pfam" id="PF22699">
    <property type="entry name" value="GMIP-like_FCH"/>
    <property type="match status" value="1"/>
</dbReference>
<evidence type="ECO:0000256" key="4">
    <source>
        <dbReference type="ARBA" id="ARBA00022833"/>
    </source>
</evidence>
<dbReference type="Gene3D" id="1.10.555.10">
    <property type="entry name" value="Rho GTPase activation protein"/>
    <property type="match status" value="1"/>
</dbReference>
<dbReference type="InterPro" id="IPR001060">
    <property type="entry name" value="FCH_dom"/>
</dbReference>
<organism evidence="11 12">
    <name type="scientific">Xenopus tropicalis</name>
    <name type="common">Western clawed frog</name>
    <name type="synonym">Silurana tropicalis</name>
    <dbReference type="NCBI Taxonomy" id="8364"/>
    <lineage>
        <taxon>Eukaryota</taxon>
        <taxon>Metazoa</taxon>
        <taxon>Chordata</taxon>
        <taxon>Craniata</taxon>
        <taxon>Vertebrata</taxon>
        <taxon>Euteleostomi</taxon>
        <taxon>Amphibia</taxon>
        <taxon>Batrachia</taxon>
        <taxon>Anura</taxon>
        <taxon>Pipoidea</taxon>
        <taxon>Pipidae</taxon>
        <taxon>Xenopodinae</taxon>
        <taxon>Xenopus</taxon>
        <taxon>Silurana</taxon>
    </lineage>
</organism>
<dbReference type="SUPFAM" id="SSF48350">
    <property type="entry name" value="GTPase activation domain, GAP"/>
    <property type="match status" value="1"/>
</dbReference>